<dbReference type="PANTHER" id="PTHR32089:SF112">
    <property type="entry name" value="LYSOZYME-LIKE PROTEIN-RELATED"/>
    <property type="match status" value="1"/>
</dbReference>
<keyword evidence="5" id="KW-1133">Transmembrane helix</keyword>
<dbReference type="InterPro" id="IPR004090">
    <property type="entry name" value="Chemotax_Me-accpt_rcpt"/>
</dbReference>
<dbReference type="AlphaFoldDB" id="A0A368L440"/>
<keyword evidence="8" id="KW-1185">Reference proteome</keyword>
<dbReference type="SUPFAM" id="SSF58104">
    <property type="entry name" value="Methyl-accepting chemotaxis protein (MCP) signaling domain"/>
    <property type="match status" value="1"/>
</dbReference>
<evidence type="ECO:0000256" key="4">
    <source>
        <dbReference type="PROSITE-ProRule" id="PRU00284"/>
    </source>
</evidence>
<evidence type="ECO:0000256" key="5">
    <source>
        <dbReference type="SAM" id="Phobius"/>
    </source>
</evidence>
<reference evidence="7 8" key="1">
    <citation type="journal article" date="2018" name="Int. J. Syst. Evol. Microbiol.">
        <title>Parvibium lacunae gen. nov., sp. nov., a new member of the family Alcaligenaceae isolated from a freshwater pond.</title>
        <authorList>
            <person name="Chen W.M."/>
            <person name="Xie P.B."/>
            <person name="Hsu M.Y."/>
            <person name="Sheu S.Y."/>
        </authorList>
    </citation>
    <scope>NUCLEOTIDE SEQUENCE [LARGE SCALE GENOMIC DNA]</scope>
    <source>
        <strain evidence="7 8">KMB9</strain>
    </source>
</reference>
<comment type="similarity">
    <text evidence="3">Belongs to the methyl-accepting chemotaxis (MCP) protein family.</text>
</comment>
<dbReference type="Pfam" id="PF00015">
    <property type="entry name" value="MCPsignal"/>
    <property type="match status" value="1"/>
</dbReference>
<dbReference type="EMBL" id="QPGB01000002">
    <property type="protein sequence ID" value="RCS58253.1"/>
    <property type="molecule type" value="Genomic_DNA"/>
</dbReference>
<comment type="caution">
    <text evidence="7">The sequence shown here is derived from an EMBL/GenBank/DDBJ whole genome shotgun (WGS) entry which is preliminary data.</text>
</comment>
<dbReference type="RefSeq" id="WP_114402336.1">
    <property type="nucleotide sequence ID" value="NZ_QPGB01000002.1"/>
</dbReference>
<accession>A0A368L440</accession>
<gene>
    <name evidence="7" type="ORF">DU000_05360</name>
</gene>
<dbReference type="PANTHER" id="PTHR32089">
    <property type="entry name" value="METHYL-ACCEPTING CHEMOTAXIS PROTEIN MCPB"/>
    <property type="match status" value="1"/>
</dbReference>
<dbReference type="GO" id="GO:0007165">
    <property type="term" value="P:signal transduction"/>
    <property type="evidence" value="ECO:0007669"/>
    <property type="project" value="UniProtKB-KW"/>
</dbReference>
<keyword evidence="2 4" id="KW-0807">Transducer</keyword>
<keyword evidence="5" id="KW-0812">Transmembrane</keyword>
<dbReference type="GO" id="GO:0016020">
    <property type="term" value="C:membrane"/>
    <property type="evidence" value="ECO:0007669"/>
    <property type="project" value="UniProtKB-SubCell"/>
</dbReference>
<dbReference type="InterPro" id="IPR004089">
    <property type="entry name" value="MCPsignal_dom"/>
</dbReference>
<evidence type="ECO:0000259" key="6">
    <source>
        <dbReference type="PROSITE" id="PS50111"/>
    </source>
</evidence>
<dbReference type="PROSITE" id="PS50111">
    <property type="entry name" value="CHEMOTAXIS_TRANSDUC_2"/>
    <property type="match status" value="1"/>
</dbReference>
<feature type="transmembrane region" description="Helical" evidence="5">
    <location>
        <begin position="12"/>
        <end position="32"/>
    </location>
</feature>
<dbReference type="GO" id="GO:0006935">
    <property type="term" value="P:chemotaxis"/>
    <property type="evidence" value="ECO:0007669"/>
    <property type="project" value="InterPro"/>
</dbReference>
<dbReference type="OrthoDB" id="9806477at2"/>
<proteinExistence type="inferred from homology"/>
<evidence type="ECO:0000313" key="7">
    <source>
        <dbReference type="EMBL" id="RCS58253.1"/>
    </source>
</evidence>
<comment type="subcellular location">
    <subcellularLocation>
        <location evidence="1">Membrane</location>
    </subcellularLocation>
</comment>
<evidence type="ECO:0000256" key="2">
    <source>
        <dbReference type="ARBA" id="ARBA00023224"/>
    </source>
</evidence>
<name>A0A368L440_9BURK</name>
<evidence type="ECO:0000256" key="3">
    <source>
        <dbReference type="ARBA" id="ARBA00029447"/>
    </source>
</evidence>
<dbReference type="GO" id="GO:0004888">
    <property type="term" value="F:transmembrane signaling receptor activity"/>
    <property type="evidence" value="ECO:0007669"/>
    <property type="project" value="InterPro"/>
</dbReference>
<dbReference type="Proteomes" id="UP000252357">
    <property type="component" value="Unassembled WGS sequence"/>
</dbReference>
<sequence length="555" mass="60385">MSLSALSIRARLLCITAVCGLGITLISILSLWQIHATDRLIAESQQKTSTVIQMRREVSRAQIAFKTQVQEWKNILLRGHETEAMQTHQAGFEKYGKEMLGYLDSVIKTATDAQYPAIANEIETIKKHHAEMVKNYMTALTLENFGNLDTHPGNNVDKNVRGMDKETAQNLNKLFEVLTKSADEQVAEMEKTIATQFSQVKTLTTILALIVIAVAIVLALWIARSLLVSLGGELQEVISYTERIANGDLTLQVHRDIPSGSLLAAVISMRDKLKTLITSMRTTAHDVSDAALNLSAAAEQVVRSSQEQADAAASMAAAIEEMSVSIDHVAAEAHQAQRVAEEAGELSQSGTRLVGQAMQEMQGIVAVTDRSTTVVTDLGRESEKISSVVKVIKEIADQTNLLALNAAIEAARAGEQGRGFSIVADEVRKLAERTTESTHAITQMIETIQHETHNAIDSINQGSLRANSGLTMNREVSNAIVQIESTSDRVIGAAREISNALREQSSANQQVAQRVERIAQMTEENSSAVAAVAQAAQQLKNIAEQQRVNADMFKV</sequence>
<protein>
    <submittedName>
        <fullName evidence="7">Methyl-accepting chemotaxis protein</fullName>
    </submittedName>
</protein>
<dbReference type="Gene3D" id="1.10.287.950">
    <property type="entry name" value="Methyl-accepting chemotaxis protein"/>
    <property type="match status" value="1"/>
</dbReference>
<evidence type="ECO:0000313" key="8">
    <source>
        <dbReference type="Proteomes" id="UP000252357"/>
    </source>
</evidence>
<dbReference type="SMART" id="SM00283">
    <property type="entry name" value="MA"/>
    <property type="match status" value="1"/>
</dbReference>
<feature type="domain" description="Methyl-accepting transducer" evidence="6">
    <location>
        <begin position="283"/>
        <end position="519"/>
    </location>
</feature>
<evidence type="ECO:0000256" key="1">
    <source>
        <dbReference type="ARBA" id="ARBA00004370"/>
    </source>
</evidence>
<dbReference type="CDD" id="cd11386">
    <property type="entry name" value="MCP_signal"/>
    <property type="match status" value="1"/>
</dbReference>
<dbReference type="FunFam" id="1.10.287.950:FF:000001">
    <property type="entry name" value="Methyl-accepting chemotaxis sensory transducer"/>
    <property type="match status" value="1"/>
</dbReference>
<dbReference type="PRINTS" id="PR00260">
    <property type="entry name" value="CHEMTRNSDUCR"/>
</dbReference>
<organism evidence="7 8">
    <name type="scientific">Parvibium lacunae</name>
    <dbReference type="NCBI Taxonomy" id="1888893"/>
    <lineage>
        <taxon>Bacteria</taxon>
        <taxon>Pseudomonadati</taxon>
        <taxon>Pseudomonadota</taxon>
        <taxon>Betaproteobacteria</taxon>
        <taxon>Burkholderiales</taxon>
        <taxon>Alcaligenaceae</taxon>
        <taxon>Parvibium</taxon>
    </lineage>
</organism>
<keyword evidence="5" id="KW-0472">Membrane</keyword>
<feature type="transmembrane region" description="Helical" evidence="5">
    <location>
        <begin position="203"/>
        <end position="223"/>
    </location>
</feature>